<dbReference type="GO" id="GO:0051082">
    <property type="term" value="F:unfolded protein binding"/>
    <property type="evidence" value="ECO:0007669"/>
    <property type="project" value="TreeGrafter"/>
</dbReference>
<evidence type="ECO:0000313" key="2">
    <source>
        <dbReference type="EMBL" id="GFG29657.1"/>
    </source>
</evidence>
<organism evidence="2 3">
    <name type="scientific">Coptotermes formosanus</name>
    <name type="common">Formosan subterranean termite</name>
    <dbReference type="NCBI Taxonomy" id="36987"/>
    <lineage>
        <taxon>Eukaryota</taxon>
        <taxon>Metazoa</taxon>
        <taxon>Ecdysozoa</taxon>
        <taxon>Arthropoda</taxon>
        <taxon>Hexapoda</taxon>
        <taxon>Insecta</taxon>
        <taxon>Pterygota</taxon>
        <taxon>Neoptera</taxon>
        <taxon>Polyneoptera</taxon>
        <taxon>Dictyoptera</taxon>
        <taxon>Blattodea</taxon>
        <taxon>Blattoidea</taxon>
        <taxon>Termitoidae</taxon>
        <taxon>Rhinotermitidae</taxon>
        <taxon>Coptotermes</taxon>
    </lineage>
</organism>
<dbReference type="Gene3D" id="2.60.40.790">
    <property type="match status" value="1"/>
</dbReference>
<protein>
    <recommendedName>
        <fullName evidence="1">CS domain-containing protein</fullName>
    </recommendedName>
</protein>
<sequence length="265" mass="30055">MPLDNLSHFDEKSGVVSFGTEWGRWWQNVDEVHIEVDVPENTKAKEVSVKVCPSEITCIVCNKIVFKGRLYSTVHADETVWTVEDNKLLNIVLAKADVSSKDEIWESLLEGGVYQPDPFTMQEMRKKLDLERFQIENPGFDFSHAKLSKCYDRLPGWSVDAVKRKDETGTEKETTYTKQAPTDGHVFPKPLTCQYIDKTQFQISAVLQKANYMAATTGNAVNGFCRASVCLVVRTFSSIISFLHALHSRTTVKEVLLKQIRPTFV</sequence>
<keyword evidence="3" id="KW-1185">Reference proteome</keyword>
<dbReference type="GO" id="GO:0006457">
    <property type="term" value="P:protein folding"/>
    <property type="evidence" value="ECO:0007669"/>
    <property type="project" value="TreeGrafter"/>
</dbReference>
<evidence type="ECO:0000313" key="3">
    <source>
        <dbReference type="Proteomes" id="UP000502823"/>
    </source>
</evidence>
<name>A0A6L2PHW2_COPFO</name>
<evidence type="ECO:0000259" key="1">
    <source>
        <dbReference type="PROSITE" id="PS51203"/>
    </source>
</evidence>
<dbReference type="InterPro" id="IPR007052">
    <property type="entry name" value="CS_dom"/>
</dbReference>
<dbReference type="OrthoDB" id="515366at2759"/>
<accession>A0A6L2PHW2</accession>
<dbReference type="PROSITE" id="PS51203">
    <property type="entry name" value="CS"/>
    <property type="match status" value="1"/>
</dbReference>
<proteinExistence type="predicted"/>
<dbReference type="AlphaFoldDB" id="A0A6L2PHW2"/>
<dbReference type="Pfam" id="PF04969">
    <property type="entry name" value="CS"/>
    <property type="match status" value="1"/>
</dbReference>
<dbReference type="PANTHER" id="PTHR12356">
    <property type="entry name" value="NUCLEAR MOVEMENT PROTEIN NUDC"/>
    <property type="match status" value="1"/>
</dbReference>
<dbReference type="GO" id="GO:0005737">
    <property type="term" value="C:cytoplasm"/>
    <property type="evidence" value="ECO:0007669"/>
    <property type="project" value="TreeGrafter"/>
</dbReference>
<reference evidence="3" key="1">
    <citation type="submission" date="2020-01" db="EMBL/GenBank/DDBJ databases">
        <title>Draft genome sequence of the Termite Coptotermes fromosanus.</title>
        <authorList>
            <person name="Itakura S."/>
            <person name="Yosikawa Y."/>
            <person name="Umezawa K."/>
        </authorList>
    </citation>
    <scope>NUCLEOTIDE SEQUENCE [LARGE SCALE GENOMIC DNA]</scope>
</reference>
<gene>
    <name evidence="2" type="ORF">Cfor_02968</name>
</gene>
<dbReference type="InParanoid" id="A0A6L2PHW2"/>
<dbReference type="PANTHER" id="PTHR12356:SF18">
    <property type="entry name" value="NUDC DOMAIN-CONTAINING PROTEIN 2"/>
    <property type="match status" value="1"/>
</dbReference>
<dbReference type="Gene3D" id="1.20.5.740">
    <property type="entry name" value="Single helix bin"/>
    <property type="match status" value="1"/>
</dbReference>
<dbReference type="InterPro" id="IPR037898">
    <property type="entry name" value="NudC_fam"/>
</dbReference>
<dbReference type="SUPFAM" id="SSF49764">
    <property type="entry name" value="HSP20-like chaperones"/>
    <property type="match status" value="1"/>
</dbReference>
<dbReference type="EMBL" id="BLKM01007083">
    <property type="protein sequence ID" value="GFG29657.1"/>
    <property type="molecule type" value="Genomic_DNA"/>
</dbReference>
<comment type="caution">
    <text evidence="2">The sequence shown here is derived from an EMBL/GenBank/DDBJ whole genome shotgun (WGS) entry which is preliminary data.</text>
</comment>
<dbReference type="InterPro" id="IPR008978">
    <property type="entry name" value="HSP20-like_chaperone"/>
</dbReference>
<dbReference type="Proteomes" id="UP000502823">
    <property type="component" value="Unassembled WGS sequence"/>
</dbReference>
<feature type="domain" description="CS" evidence="1">
    <location>
        <begin position="18"/>
        <end position="109"/>
    </location>
</feature>